<feature type="signal peptide" evidence="1">
    <location>
        <begin position="1"/>
        <end position="21"/>
    </location>
</feature>
<name>A0A415BRV4_PHOVU</name>
<evidence type="ECO:0000259" key="2">
    <source>
        <dbReference type="Pfam" id="PF20200"/>
    </source>
</evidence>
<dbReference type="RefSeq" id="WP_118290795.1">
    <property type="nucleotide sequence ID" value="NZ_QRLF01000013.1"/>
</dbReference>
<dbReference type="PROSITE" id="PS51257">
    <property type="entry name" value="PROKAR_LIPOPROTEIN"/>
    <property type="match status" value="1"/>
</dbReference>
<reference evidence="3 4" key="1">
    <citation type="submission" date="2018-08" db="EMBL/GenBank/DDBJ databases">
        <title>A genome reference for cultivated species of the human gut microbiota.</title>
        <authorList>
            <person name="Zou Y."/>
            <person name="Xue W."/>
            <person name="Luo G."/>
        </authorList>
    </citation>
    <scope>NUCLEOTIDE SEQUENCE [LARGE SCALE GENOMIC DNA]</scope>
    <source>
        <strain evidence="3 4">AM13-21</strain>
    </source>
</reference>
<proteinExistence type="predicted"/>
<accession>A0A415BRV4</accession>
<dbReference type="EMBL" id="QRLF01000013">
    <property type="protein sequence ID" value="RHI91581.1"/>
    <property type="molecule type" value="Genomic_DNA"/>
</dbReference>
<dbReference type="InterPro" id="IPR046692">
    <property type="entry name" value="DUF6562"/>
</dbReference>
<evidence type="ECO:0000313" key="4">
    <source>
        <dbReference type="Proteomes" id="UP000285777"/>
    </source>
</evidence>
<dbReference type="AlphaFoldDB" id="A0A415BRV4"/>
<dbReference type="Pfam" id="PF20200">
    <property type="entry name" value="DUF6562"/>
    <property type="match status" value="1"/>
</dbReference>
<protein>
    <recommendedName>
        <fullName evidence="2">DUF6562 domain-containing protein</fullName>
    </recommendedName>
</protein>
<feature type="domain" description="DUF6562" evidence="2">
    <location>
        <begin position="35"/>
        <end position="337"/>
    </location>
</feature>
<gene>
    <name evidence="3" type="ORF">DW150_09510</name>
</gene>
<organism evidence="3 4">
    <name type="scientific">Phocaeicola vulgatus</name>
    <name type="common">Bacteroides vulgatus</name>
    <dbReference type="NCBI Taxonomy" id="821"/>
    <lineage>
        <taxon>Bacteria</taxon>
        <taxon>Pseudomonadati</taxon>
        <taxon>Bacteroidota</taxon>
        <taxon>Bacteroidia</taxon>
        <taxon>Bacteroidales</taxon>
        <taxon>Bacteroidaceae</taxon>
        <taxon>Phocaeicola</taxon>
    </lineage>
</organism>
<feature type="chain" id="PRO_5019214817" description="DUF6562 domain-containing protein" evidence="1">
    <location>
        <begin position="22"/>
        <end position="341"/>
    </location>
</feature>
<evidence type="ECO:0000313" key="3">
    <source>
        <dbReference type="EMBL" id="RHI91581.1"/>
    </source>
</evidence>
<dbReference type="Proteomes" id="UP000285777">
    <property type="component" value="Unassembled WGS sequence"/>
</dbReference>
<keyword evidence="1" id="KW-0732">Signal</keyword>
<evidence type="ECO:0000256" key="1">
    <source>
        <dbReference type="SAM" id="SignalP"/>
    </source>
</evidence>
<sequence length="341" mass="38406">MKKRYYLLFLFIILLTGCVHDYPTMTDDGEEGVDPTLVQVNTEVTLDLELVPLQIITDKARSGTTKAATDAYRRRFIIDAYHDGKVAQRQVTVLEEAEESGSDKITLPINLKLHALEYTLAVWTDYVAAGTEADLYYNTEDLQQVSCTTPYTGNTPYRDCLYGTVLLDLRDYRNEWNAKVQVQVDMVRPLAQYEIIATDVKDFLAKSQRQREAGTAHSVTFSYGFYFPLGFNVLTGKPQKSQMNVAFTAPLTVPDDGREEYTIGTDFIFVNGEESYVPLEIRIADSDGYVVSLTTGLNVPYRRGHLTTLRGRFLTSKVSPGVGINPDFDDDDINIDLDDLH</sequence>
<comment type="caution">
    <text evidence="3">The sequence shown here is derived from an EMBL/GenBank/DDBJ whole genome shotgun (WGS) entry which is preliminary data.</text>
</comment>